<comment type="caution">
    <text evidence="2">The sequence shown here is derived from an EMBL/GenBank/DDBJ whole genome shotgun (WGS) entry which is preliminary data.</text>
</comment>
<reference evidence="3" key="1">
    <citation type="submission" date="2017-09" db="EMBL/GenBank/DDBJ databases">
        <title>Depth-based differentiation of microbial function through sediment-hosted aquifers and enrichment of novel symbionts in the deep terrestrial subsurface.</title>
        <authorList>
            <person name="Probst A.J."/>
            <person name="Ladd B."/>
            <person name="Jarett J.K."/>
            <person name="Geller-Mcgrath D.E."/>
            <person name="Sieber C.M.K."/>
            <person name="Emerson J.B."/>
            <person name="Anantharaman K."/>
            <person name="Thomas B.C."/>
            <person name="Malmstrom R."/>
            <person name="Stieglmeier M."/>
            <person name="Klingl A."/>
            <person name="Woyke T."/>
            <person name="Ryan C.M."/>
            <person name="Banfield J.F."/>
        </authorList>
    </citation>
    <scope>NUCLEOTIDE SEQUENCE [LARGE SCALE GENOMIC DNA]</scope>
</reference>
<feature type="transmembrane region" description="Helical" evidence="1">
    <location>
        <begin position="6"/>
        <end position="27"/>
    </location>
</feature>
<keyword evidence="1" id="KW-0472">Membrane</keyword>
<dbReference type="EMBL" id="PEZI01000038">
    <property type="protein sequence ID" value="PIS14605.1"/>
    <property type="molecule type" value="Genomic_DNA"/>
</dbReference>
<name>A0A2H0WPR7_9BACT</name>
<evidence type="ECO:0008006" key="4">
    <source>
        <dbReference type="Google" id="ProtNLM"/>
    </source>
</evidence>
<accession>A0A2H0WPR7</accession>
<evidence type="ECO:0000313" key="2">
    <source>
        <dbReference type="EMBL" id="PIS14605.1"/>
    </source>
</evidence>
<gene>
    <name evidence="2" type="ORF">COT64_01795</name>
</gene>
<keyword evidence="1" id="KW-0812">Transmembrane</keyword>
<dbReference type="Proteomes" id="UP000230775">
    <property type="component" value="Unassembled WGS sequence"/>
</dbReference>
<sequence length="91" mass="9862">MQIPFVNQILLVLVTVTLSTVLTIAGIQVIKILREFRESAKTINKILEDSHTITSSVAKPISGISSFLMGLKNGMEVVSMFLNKGKGGKSE</sequence>
<evidence type="ECO:0000256" key="1">
    <source>
        <dbReference type="SAM" id="Phobius"/>
    </source>
</evidence>
<protein>
    <recommendedName>
        <fullName evidence="4">DUF948 domain-containing protein</fullName>
    </recommendedName>
</protein>
<keyword evidence="1" id="KW-1133">Transmembrane helix</keyword>
<evidence type="ECO:0000313" key="3">
    <source>
        <dbReference type="Proteomes" id="UP000230775"/>
    </source>
</evidence>
<organism evidence="2 3">
    <name type="scientific">Candidatus Shapirobacteria bacterium CG09_land_8_20_14_0_10_39_12</name>
    <dbReference type="NCBI Taxonomy" id="1974885"/>
    <lineage>
        <taxon>Bacteria</taxon>
        <taxon>Candidatus Shapironibacteriota</taxon>
    </lineage>
</organism>
<dbReference type="AlphaFoldDB" id="A0A2H0WPR7"/>
<proteinExistence type="predicted"/>